<organism evidence="3 4">
    <name type="scientific">Leifsonia xyli subsp. cynodontis DSM 46306</name>
    <dbReference type="NCBI Taxonomy" id="1389489"/>
    <lineage>
        <taxon>Bacteria</taxon>
        <taxon>Bacillati</taxon>
        <taxon>Actinomycetota</taxon>
        <taxon>Actinomycetes</taxon>
        <taxon>Micrococcales</taxon>
        <taxon>Microbacteriaceae</taxon>
        <taxon>Leifsonia</taxon>
    </lineage>
</organism>
<dbReference type="AlphaFoldDB" id="U3P6Q6"/>
<dbReference type="OrthoDB" id="104997at2"/>
<dbReference type="InterPro" id="IPR050312">
    <property type="entry name" value="IolE/XylAMocC-like"/>
</dbReference>
<sequence>MRFSVFTASTPEWTPERAVAVLSDQGWDGVEWRVTDQEDAATPGFWAGNRATWPLTGLERALPEIARITRGSGLELSGLGGYARADDHESVDRLLAATAELGARQVRIGRPRTDSGDYRDLFAATRKDVGRAASRAAALGVKALIELHHETVTPSASAAFRLVDGLDPESVGVIHDLGNLVIEGQEHTLSALQLLGPYLAHVHVKNVAWLPGRPEEDGTVRWRHDWAPLRTGAADVDRYFGALREFGYDGWVACEDFSTGLPLEQRTRDNLAYLRAVAARAGFAVPV</sequence>
<keyword evidence="4" id="KW-1185">Reference proteome</keyword>
<name>U3P6Q6_LEIXC</name>
<dbReference type="Pfam" id="PF01261">
    <property type="entry name" value="AP_endonuc_2"/>
    <property type="match status" value="1"/>
</dbReference>
<dbReference type="InterPro" id="IPR013022">
    <property type="entry name" value="Xyl_isomerase-like_TIM-brl"/>
</dbReference>
<proteinExistence type="predicted"/>
<feature type="domain" description="Xylose isomerase-like TIM barrel" evidence="2">
    <location>
        <begin position="21"/>
        <end position="276"/>
    </location>
</feature>
<reference evidence="3 4" key="1">
    <citation type="journal article" date="2013" name="Genome Announc.">
        <title>Complete Genome Sequence of Leifsonia xyli subsp. cynodontis Strain DSM46306, a Gram-Positive Bacterial Pathogen of Grasses.</title>
        <authorList>
            <person name="Monteiro-Vitorello C.B."/>
            <person name="Zerillo M.M."/>
            <person name="Van Sluys M.A."/>
            <person name="Camargo L.E."/>
            <person name="Kitajima J.P."/>
        </authorList>
    </citation>
    <scope>NUCLEOTIDE SEQUENCE [LARGE SCALE GENOMIC DNA]</scope>
    <source>
        <strain evidence="3 4">DSM 46306</strain>
    </source>
</reference>
<dbReference type="PANTHER" id="PTHR12110">
    <property type="entry name" value="HYDROXYPYRUVATE ISOMERASE"/>
    <property type="match status" value="1"/>
</dbReference>
<keyword evidence="1" id="KW-0119">Carbohydrate metabolism</keyword>
<dbReference type="PATRIC" id="fig|1389489.3.peg.1912"/>
<dbReference type="RefSeq" id="WP_021755493.1">
    <property type="nucleotide sequence ID" value="NC_022438.1"/>
</dbReference>
<dbReference type="InterPro" id="IPR036237">
    <property type="entry name" value="Xyl_isomerase-like_sf"/>
</dbReference>
<gene>
    <name evidence="3" type="ORF">O159_19870</name>
</gene>
<dbReference type="KEGG" id="lxy:O159_19870"/>
<dbReference type="Proteomes" id="UP000016743">
    <property type="component" value="Chromosome"/>
</dbReference>
<dbReference type="EMBL" id="CP006734">
    <property type="protein sequence ID" value="AGW41995.1"/>
    <property type="molecule type" value="Genomic_DNA"/>
</dbReference>
<dbReference type="Gene3D" id="3.20.20.150">
    <property type="entry name" value="Divalent-metal-dependent TIM barrel enzymes"/>
    <property type="match status" value="1"/>
</dbReference>
<dbReference type="PANTHER" id="PTHR12110:SF41">
    <property type="entry name" value="INOSOSE DEHYDRATASE"/>
    <property type="match status" value="1"/>
</dbReference>
<accession>U3P6Q6</accession>
<evidence type="ECO:0000256" key="1">
    <source>
        <dbReference type="ARBA" id="ARBA00023277"/>
    </source>
</evidence>
<dbReference type="eggNOG" id="COG1082">
    <property type="taxonomic scope" value="Bacteria"/>
</dbReference>
<evidence type="ECO:0000259" key="2">
    <source>
        <dbReference type="Pfam" id="PF01261"/>
    </source>
</evidence>
<dbReference type="HOGENOM" id="CLU_885441_0_0_11"/>
<evidence type="ECO:0000313" key="3">
    <source>
        <dbReference type="EMBL" id="AGW41995.1"/>
    </source>
</evidence>
<evidence type="ECO:0000313" key="4">
    <source>
        <dbReference type="Proteomes" id="UP000016743"/>
    </source>
</evidence>
<protein>
    <recommendedName>
        <fullName evidence="2">Xylose isomerase-like TIM barrel domain-containing protein</fullName>
    </recommendedName>
</protein>
<dbReference type="STRING" id="1389489.O159_19870"/>
<dbReference type="SUPFAM" id="SSF51658">
    <property type="entry name" value="Xylose isomerase-like"/>
    <property type="match status" value="1"/>
</dbReference>